<keyword evidence="5" id="KW-0812">Transmembrane</keyword>
<dbReference type="GO" id="GO:0006627">
    <property type="term" value="P:protein processing involved in protein targeting to mitochondrion"/>
    <property type="evidence" value="ECO:0007669"/>
    <property type="project" value="InterPro"/>
</dbReference>
<dbReference type="GO" id="GO:0004252">
    <property type="term" value="F:serine-type endopeptidase activity"/>
    <property type="evidence" value="ECO:0007669"/>
    <property type="project" value="InterPro"/>
</dbReference>
<dbReference type="InterPro" id="IPR036286">
    <property type="entry name" value="LexA/Signal_pep-like_sf"/>
</dbReference>
<evidence type="ECO:0000256" key="7">
    <source>
        <dbReference type="ARBA" id="ARBA00022801"/>
    </source>
</evidence>
<dbReference type="PANTHER" id="PTHR46041">
    <property type="entry name" value="MITOCHONDRIAL INNER MEMBRANE PROTEASE SUBUNIT 2"/>
    <property type="match status" value="1"/>
</dbReference>
<feature type="domain" description="Peptidase S26" evidence="13">
    <location>
        <begin position="108"/>
        <end position="210"/>
    </location>
</feature>
<keyword evidence="15" id="KW-1185">Reference proteome</keyword>
<evidence type="ECO:0000259" key="13">
    <source>
        <dbReference type="Pfam" id="PF10502"/>
    </source>
</evidence>
<dbReference type="GO" id="GO:0042720">
    <property type="term" value="C:mitochondrial inner membrane peptidase complex"/>
    <property type="evidence" value="ECO:0007669"/>
    <property type="project" value="InterPro"/>
</dbReference>
<keyword evidence="9" id="KW-0496">Mitochondrion</keyword>
<protein>
    <recommendedName>
        <fullName evidence="3">Mitochondrial inner membrane protease subunit 2</fullName>
    </recommendedName>
</protein>
<evidence type="ECO:0000313" key="14">
    <source>
        <dbReference type="EMBL" id="KAK5053304.1"/>
    </source>
</evidence>
<evidence type="ECO:0000256" key="12">
    <source>
        <dbReference type="SAM" id="MobiDB-lite"/>
    </source>
</evidence>
<feature type="region of interest" description="Disordered" evidence="12">
    <location>
        <begin position="24"/>
        <end position="91"/>
    </location>
</feature>
<dbReference type="EMBL" id="JAVRRD010000012">
    <property type="protein sequence ID" value="KAK5053304.1"/>
    <property type="molecule type" value="Genomic_DNA"/>
</dbReference>
<comment type="subcellular location">
    <subcellularLocation>
        <location evidence="1">Mitochondrion inner membrane</location>
        <topology evidence="1">Single-pass membrane protein</topology>
    </subcellularLocation>
</comment>
<reference evidence="14 15" key="1">
    <citation type="submission" date="2023-08" db="EMBL/GenBank/DDBJ databases">
        <title>Black Yeasts Isolated from many extreme environments.</title>
        <authorList>
            <person name="Coleine C."/>
            <person name="Stajich J.E."/>
            <person name="Selbmann L."/>
        </authorList>
    </citation>
    <scope>NUCLEOTIDE SEQUENCE [LARGE SCALE GENOMIC DNA]</scope>
    <source>
        <strain evidence="14 15">CCFEE 5792</strain>
    </source>
</reference>
<name>A0AAV9NEJ8_9EURO</name>
<evidence type="ECO:0000313" key="15">
    <source>
        <dbReference type="Proteomes" id="UP001358417"/>
    </source>
</evidence>
<evidence type="ECO:0000256" key="2">
    <source>
        <dbReference type="ARBA" id="ARBA00007066"/>
    </source>
</evidence>
<accession>A0AAV9NEJ8</accession>
<evidence type="ECO:0000256" key="1">
    <source>
        <dbReference type="ARBA" id="ARBA00004434"/>
    </source>
</evidence>
<keyword evidence="4" id="KW-0645">Protease</keyword>
<feature type="active site" evidence="11">
    <location>
        <position position="199"/>
    </location>
</feature>
<dbReference type="AlphaFoldDB" id="A0AAV9NEJ8"/>
<dbReference type="InterPro" id="IPR000223">
    <property type="entry name" value="Pept_S26A_signal_pept_1"/>
</dbReference>
<keyword evidence="6" id="KW-0999">Mitochondrion inner membrane</keyword>
<dbReference type="PANTHER" id="PTHR46041:SF2">
    <property type="entry name" value="MITOCHONDRIAL INNER MEMBRANE PROTEASE SUBUNIT 2"/>
    <property type="match status" value="1"/>
</dbReference>
<keyword evidence="10" id="KW-0472">Membrane</keyword>
<evidence type="ECO:0000256" key="11">
    <source>
        <dbReference type="PIRSR" id="PIRSR600223-1"/>
    </source>
</evidence>
<gene>
    <name evidence="14" type="ORF">LTR84_002278</name>
</gene>
<evidence type="ECO:0000256" key="3">
    <source>
        <dbReference type="ARBA" id="ARBA00013650"/>
    </source>
</evidence>
<feature type="compositionally biased region" description="Basic and acidic residues" evidence="12">
    <location>
        <begin position="59"/>
        <end position="89"/>
    </location>
</feature>
<evidence type="ECO:0000256" key="10">
    <source>
        <dbReference type="ARBA" id="ARBA00023136"/>
    </source>
</evidence>
<dbReference type="Gene3D" id="2.10.109.10">
    <property type="entry name" value="Umud Fragment, subunit A"/>
    <property type="match status" value="1"/>
</dbReference>
<evidence type="ECO:0000256" key="5">
    <source>
        <dbReference type="ARBA" id="ARBA00022692"/>
    </source>
</evidence>
<dbReference type="SUPFAM" id="SSF51306">
    <property type="entry name" value="LexA/Signal peptidase"/>
    <property type="match status" value="1"/>
</dbReference>
<evidence type="ECO:0000256" key="6">
    <source>
        <dbReference type="ARBA" id="ARBA00022792"/>
    </source>
</evidence>
<organism evidence="14 15">
    <name type="scientific">Exophiala bonariae</name>
    <dbReference type="NCBI Taxonomy" id="1690606"/>
    <lineage>
        <taxon>Eukaryota</taxon>
        <taxon>Fungi</taxon>
        <taxon>Dikarya</taxon>
        <taxon>Ascomycota</taxon>
        <taxon>Pezizomycotina</taxon>
        <taxon>Eurotiomycetes</taxon>
        <taxon>Chaetothyriomycetidae</taxon>
        <taxon>Chaetothyriales</taxon>
        <taxon>Herpotrichiellaceae</taxon>
        <taxon>Exophiala</taxon>
    </lineage>
</organism>
<dbReference type="RefSeq" id="XP_064706746.1">
    <property type="nucleotide sequence ID" value="XM_064845892.1"/>
</dbReference>
<feature type="active site" evidence="11">
    <location>
        <position position="139"/>
    </location>
</feature>
<dbReference type="GO" id="GO:0006465">
    <property type="term" value="P:signal peptide processing"/>
    <property type="evidence" value="ECO:0007669"/>
    <property type="project" value="InterPro"/>
</dbReference>
<feature type="compositionally biased region" description="Basic and acidic residues" evidence="12">
    <location>
        <begin position="38"/>
        <end position="49"/>
    </location>
</feature>
<keyword evidence="8" id="KW-1133">Transmembrane helix</keyword>
<dbReference type="PRINTS" id="PR00727">
    <property type="entry name" value="LEADERPTASE"/>
</dbReference>
<comment type="caution">
    <text evidence="14">The sequence shown here is derived from an EMBL/GenBank/DDBJ whole genome shotgun (WGS) entry which is preliminary data.</text>
</comment>
<dbReference type="Pfam" id="PF10502">
    <property type="entry name" value="Peptidase_S26"/>
    <property type="match status" value="1"/>
</dbReference>
<proteinExistence type="inferred from homology"/>
<dbReference type="CDD" id="cd06530">
    <property type="entry name" value="S26_SPase_I"/>
    <property type="match status" value="1"/>
</dbReference>
<keyword evidence="7" id="KW-0378">Hydrolase</keyword>
<dbReference type="Proteomes" id="UP001358417">
    <property type="component" value="Unassembled WGS sequence"/>
</dbReference>
<dbReference type="GeneID" id="89970490"/>
<dbReference type="InterPro" id="IPR019533">
    <property type="entry name" value="Peptidase_S26"/>
</dbReference>
<sequence length="422" mass="46858">MPPASRGLLIPPRLARNYAAVAAPRSRLSAFRRGRSLPPERPDRPDKPDIIAAPVQRPKTKDAGQDGPADKKNGFKQERTGGGGDKQHQNEQNYGQSIFDDLPPSLRRWVGRFFIVGPPLAFFLLFLCPVEPMRVSGSSMSPFLNVNSSPDLPETADTILVQRVLLDSFFRPHLPKWEVKRGEVIVFRSPTNPEKLAVKRVVGVPGDIVKPLPGYSGGEEPIVIPFNHIWVEGDANSRDKSVDSNWYGPISLNLVIGSAKILMTPWYSWKVIRPQQDDYPAKRSGRVEFDAVLDAKINPDKKRLSEAFSSGEAARELVMLRKNREILPTFLRDKVKSAKMRNMYATACRELEGQDDPEIVKTAQGIIDELEAAFEAVGLARNGNRLPPALVQGVSEDDPPQRKRLEAYLAENKSGEQASSIG</sequence>
<evidence type="ECO:0000256" key="4">
    <source>
        <dbReference type="ARBA" id="ARBA00022670"/>
    </source>
</evidence>
<evidence type="ECO:0000256" key="8">
    <source>
        <dbReference type="ARBA" id="ARBA00022989"/>
    </source>
</evidence>
<evidence type="ECO:0000256" key="9">
    <source>
        <dbReference type="ARBA" id="ARBA00023128"/>
    </source>
</evidence>
<dbReference type="InterPro" id="IPR037730">
    <property type="entry name" value="IMP2"/>
</dbReference>
<comment type="similarity">
    <text evidence="2">Belongs to the peptidase S26 family. IMP2 subfamily.</text>
</comment>